<accession>A0A7C9QW66</accession>
<name>A0A7C9QW66_9PROT</name>
<evidence type="ECO:0000313" key="2">
    <source>
        <dbReference type="EMBL" id="NFV82123.1"/>
    </source>
</evidence>
<dbReference type="AlphaFoldDB" id="A0A7C9QW66"/>
<comment type="caution">
    <text evidence="2">The sequence shown here is derived from an EMBL/GenBank/DDBJ whole genome shotgun (WGS) entry which is preliminary data.</text>
</comment>
<organism evidence="2 3">
    <name type="scientific">Magnetospirillum aberrantis SpK</name>
    <dbReference type="NCBI Taxonomy" id="908842"/>
    <lineage>
        <taxon>Bacteria</taxon>
        <taxon>Pseudomonadati</taxon>
        <taxon>Pseudomonadota</taxon>
        <taxon>Alphaproteobacteria</taxon>
        <taxon>Rhodospirillales</taxon>
        <taxon>Rhodospirillaceae</taxon>
        <taxon>Magnetospirillum</taxon>
    </lineage>
</organism>
<dbReference type="Pfam" id="PF12599">
    <property type="entry name" value="DUF3768"/>
    <property type="match status" value="1"/>
</dbReference>
<proteinExistence type="predicted"/>
<evidence type="ECO:0000313" key="3">
    <source>
        <dbReference type="Proteomes" id="UP000480684"/>
    </source>
</evidence>
<feature type="region of interest" description="Disordered" evidence="1">
    <location>
        <begin position="115"/>
        <end position="143"/>
    </location>
</feature>
<protein>
    <submittedName>
        <fullName evidence="2">DUF3768 domain-containing protein</fullName>
    </submittedName>
</protein>
<reference evidence="2 3" key="1">
    <citation type="submission" date="2020-02" db="EMBL/GenBank/DDBJ databases">
        <authorList>
            <person name="Dziuba M."/>
            <person name="Kuznetsov B."/>
            <person name="Mardanov A."/>
            <person name="Ravin N."/>
            <person name="Grouzdev D."/>
        </authorList>
    </citation>
    <scope>NUCLEOTIDE SEQUENCE [LARGE SCALE GENOMIC DNA]</scope>
    <source>
        <strain evidence="2 3">SpK</strain>
    </source>
</reference>
<keyword evidence="3" id="KW-1185">Reference proteome</keyword>
<dbReference type="InterPro" id="IPR022243">
    <property type="entry name" value="DUF3768"/>
</dbReference>
<evidence type="ECO:0000256" key="1">
    <source>
        <dbReference type="SAM" id="MobiDB-lite"/>
    </source>
</evidence>
<sequence length="178" mass="19541">MDRTERIAALNDQLRRDHSCGKVVITRGIQALGHQVILDVLAAVAAFSDFTPDNDPYAEHDCAVMTVGSRVFPGRSPPMPRPRGARRGSIWTLRASARKLSTAVSSTSSTCRVMAVRSEPAPGRSSTSPPPICGRTSRSTASSPWSRRDWCAMATRFWSPILIPSTRSIPTRHWSGRR</sequence>
<gene>
    <name evidence="2" type="ORF">G4223_18595</name>
</gene>
<dbReference type="Proteomes" id="UP000480684">
    <property type="component" value="Unassembled WGS sequence"/>
</dbReference>
<dbReference type="EMBL" id="JAAIYP010000045">
    <property type="protein sequence ID" value="NFV82123.1"/>
    <property type="molecule type" value="Genomic_DNA"/>
</dbReference>